<dbReference type="EMBL" id="CAMPGE010010598">
    <property type="protein sequence ID" value="CAI2369447.1"/>
    <property type="molecule type" value="Genomic_DNA"/>
</dbReference>
<dbReference type="GO" id="GO:0042392">
    <property type="term" value="F:sphingosine-1-phosphate phosphatase activity"/>
    <property type="evidence" value="ECO:0007669"/>
    <property type="project" value="TreeGrafter"/>
</dbReference>
<proteinExistence type="predicted"/>
<comment type="caution">
    <text evidence="4">The sequence shown here is derived from an EMBL/GenBank/DDBJ whole genome shotgun (WGS) entry which is preliminary data.</text>
</comment>
<evidence type="ECO:0000256" key="2">
    <source>
        <dbReference type="SAM" id="Phobius"/>
    </source>
</evidence>
<evidence type="ECO:0000313" key="4">
    <source>
        <dbReference type="EMBL" id="CAI2369447.1"/>
    </source>
</evidence>
<keyword evidence="2" id="KW-1133">Transmembrane helix</keyword>
<feature type="transmembrane region" description="Helical" evidence="2">
    <location>
        <begin position="351"/>
        <end position="374"/>
    </location>
</feature>
<dbReference type="Pfam" id="PF01569">
    <property type="entry name" value="PAP2"/>
    <property type="match status" value="1"/>
</dbReference>
<feature type="transmembrane region" description="Helical" evidence="2">
    <location>
        <begin position="82"/>
        <end position="107"/>
    </location>
</feature>
<feature type="domain" description="Phosphatidic acid phosphatase type 2/haloperoxidase" evidence="3">
    <location>
        <begin position="112"/>
        <end position="232"/>
    </location>
</feature>
<feature type="compositionally biased region" description="Polar residues" evidence="1">
    <location>
        <begin position="1"/>
        <end position="14"/>
    </location>
</feature>
<keyword evidence="2" id="KW-0812">Transmembrane</keyword>
<keyword evidence="2" id="KW-0472">Membrane</keyword>
<dbReference type="CDD" id="cd01610">
    <property type="entry name" value="PAP2_like"/>
    <property type="match status" value="1"/>
</dbReference>
<name>A0AAD1XF99_EUPCR</name>
<gene>
    <name evidence="4" type="ORF">ECRASSUSDP1_LOCUS10748</name>
</gene>
<evidence type="ECO:0000256" key="1">
    <source>
        <dbReference type="SAM" id="MobiDB-lite"/>
    </source>
</evidence>
<dbReference type="Gene3D" id="1.20.144.10">
    <property type="entry name" value="Phosphatidic acid phosphatase type 2/haloperoxidase"/>
    <property type="match status" value="1"/>
</dbReference>
<dbReference type="PANTHER" id="PTHR14969">
    <property type="entry name" value="SPHINGOSINE-1-PHOSPHATE PHOSPHOHYDROLASE"/>
    <property type="match status" value="1"/>
</dbReference>
<organism evidence="4 5">
    <name type="scientific">Euplotes crassus</name>
    <dbReference type="NCBI Taxonomy" id="5936"/>
    <lineage>
        <taxon>Eukaryota</taxon>
        <taxon>Sar</taxon>
        <taxon>Alveolata</taxon>
        <taxon>Ciliophora</taxon>
        <taxon>Intramacronucleata</taxon>
        <taxon>Spirotrichea</taxon>
        <taxon>Hypotrichia</taxon>
        <taxon>Euplotida</taxon>
        <taxon>Euplotidae</taxon>
        <taxon>Moneuplotes</taxon>
    </lineage>
</organism>
<dbReference type="AlphaFoldDB" id="A0AAD1XF99"/>
<sequence length="434" mass="49058">MSENINNRSKGSQHGSDEAIQPANKEQRKEEVSWKIFFIWTLVFILIFGAFVCLDLAYEKPLYKETQKFVPDIQDKDSFMDYFMVIIGELGESFGIIATCWIAANILPFSESCFLLISVGACLYINGILKILYHAPRPFFDTPKIEALSCSTSYGNPSGHAMYFSFPFPLVFILLFRSQIKEKKYILPAIFGALTIAICGLALFGRIYLGVHSIDQVIYGCTLGLTLLVYFVFVLYKPLMGYIHMFTRRKCSRNEIIVHLSINLLMVLLVLTTIAVIAYVLNITTHDDPSEWNTAVELKCSKSNLKENSIFVRKALRNIFAPIGIFGCFGGIILYSYYAPTIVDKYLNNNVWVVLGRLGVSLLCMLPFVPLLLIPSSAPFVVLLIFAELLMSFSFTIVLYFLGRLLMVKIKLFTPVKDVEAEIEMSDNKVEASH</sequence>
<feature type="transmembrane region" description="Helical" evidence="2">
    <location>
        <begin position="319"/>
        <end position="339"/>
    </location>
</feature>
<evidence type="ECO:0000313" key="5">
    <source>
        <dbReference type="Proteomes" id="UP001295684"/>
    </source>
</evidence>
<dbReference type="SUPFAM" id="SSF48317">
    <property type="entry name" value="Acid phosphatase/Vanadium-dependent haloperoxidase"/>
    <property type="match status" value="1"/>
</dbReference>
<feature type="transmembrane region" description="Helical" evidence="2">
    <location>
        <begin position="380"/>
        <end position="402"/>
    </location>
</feature>
<evidence type="ECO:0000259" key="3">
    <source>
        <dbReference type="SMART" id="SM00014"/>
    </source>
</evidence>
<protein>
    <recommendedName>
        <fullName evidence="3">Phosphatidic acid phosphatase type 2/haloperoxidase domain-containing protein</fullName>
    </recommendedName>
</protein>
<dbReference type="InterPro" id="IPR000326">
    <property type="entry name" value="PAP2/HPO"/>
</dbReference>
<reference evidence="4" key="1">
    <citation type="submission" date="2023-07" db="EMBL/GenBank/DDBJ databases">
        <authorList>
            <consortium name="AG Swart"/>
            <person name="Singh M."/>
            <person name="Singh A."/>
            <person name="Seah K."/>
            <person name="Emmerich C."/>
        </authorList>
    </citation>
    <scope>NUCLEOTIDE SEQUENCE</scope>
    <source>
        <strain evidence="4">DP1</strain>
    </source>
</reference>
<feature type="transmembrane region" description="Helical" evidence="2">
    <location>
        <begin position="37"/>
        <end position="58"/>
    </location>
</feature>
<dbReference type="PANTHER" id="PTHR14969:SF13">
    <property type="entry name" value="AT30094P"/>
    <property type="match status" value="1"/>
</dbReference>
<feature type="transmembrane region" description="Helical" evidence="2">
    <location>
        <begin position="161"/>
        <end position="178"/>
    </location>
</feature>
<dbReference type="InterPro" id="IPR036938">
    <property type="entry name" value="PAP2/HPO_sf"/>
</dbReference>
<feature type="region of interest" description="Disordered" evidence="1">
    <location>
        <begin position="1"/>
        <end position="24"/>
    </location>
</feature>
<dbReference type="Proteomes" id="UP001295684">
    <property type="component" value="Unassembled WGS sequence"/>
</dbReference>
<keyword evidence="5" id="KW-1185">Reference proteome</keyword>
<feature type="transmembrane region" description="Helical" evidence="2">
    <location>
        <begin position="217"/>
        <end position="236"/>
    </location>
</feature>
<feature type="transmembrane region" description="Helical" evidence="2">
    <location>
        <begin position="256"/>
        <end position="281"/>
    </location>
</feature>
<dbReference type="SMART" id="SM00014">
    <property type="entry name" value="acidPPc"/>
    <property type="match status" value="1"/>
</dbReference>
<feature type="transmembrane region" description="Helical" evidence="2">
    <location>
        <begin position="185"/>
        <end position="205"/>
    </location>
</feature>
<feature type="transmembrane region" description="Helical" evidence="2">
    <location>
        <begin position="114"/>
        <end position="133"/>
    </location>
</feature>
<accession>A0AAD1XF99</accession>